<protein>
    <recommendedName>
        <fullName evidence="4">DUF4175 domain-containing protein</fullName>
    </recommendedName>
</protein>
<keyword evidence="1" id="KW-1133">Transmembrane helix</keyword>
<evidence type="ECO:0000256" key="1">
    <source>
        <dbReference type="SAM" id="Phobius"/>
    </source>
</evidence>
<dbReference type="Proteomes" id="UP000076038">
    <property type="component" value="Chromosome"/>
</dbReference>
<dbReference type="KEGG" id="rhs:A3Q41_03732"/>
<dbReference type="EMBL" id="CP015220">
    <property type="protein sequence ID" value="AMY25018.1"/>
    <property type="molecule type" value="Genomic_DNA"/>
</dbReference>
<reference evidence="2 3" key="1">
    <citation type="journal article" date="2016" name="Genome Announc.">
        <title>Complete Genome and Plasmid Sequences for Rhodococcus fascians D188 and Draft Sequences for Rhodococcus Isolates PBTS 1 and PBTS 2.</title>
        <authorList>
            <person name="Stamler R.A."/>
            <person name="Vereecke D."/>
            <person name="Zhang Y."/>
            <person name="Schilkey F."/>
            <person name="Devitt N."/>
            <person name="Randall J.J."/>
        </authorList>
    </citation>
    <scope>NUCLEOTIDE SEQUENCE [LARGE SCALE GENOMIC DNA]</scope>
    <source>
        <strain evidence="2 3">PBTS2</strain>
    </source>
</reference>
<dbReference type="PATRIC" id="fig|1653479.3.peg.3785"/>
<gene>
    <name evidence="2" type="ORF">A3Q41_03732</name>
</gene>
<keyword evidence="3" id="KW-1185">Reference proteome</keyword>
<evidence type="ECO:0008006" key="4">
    <source>
        <dbReference type="Google" id="ProtNLM"/>
    </source>
</evidence>
<keyword evidence="1" id="KW-0812">Transmembrane</keyword>
<proteinExistence type="predicted"/>
<reference evidence="3" key="2">
    <citation type="submission" date="2016-04" db="EMBL/GenBank/DDBJ databases">
        <title>Complete Genome and Plasmid Sequences for Rhodococcus fascians D188 and Draft Sequences for Rhodococcus spp. Isolates PBTS 1 and PBTS 2.</title>
        <authorList>
            <person name="Stamer R."/>
            <person name="Vereecke D."/>
            <person name="Zhang Y."/>
            <person name="Schilkey F."/>
            <person name="Devitt N."/>
            <person name="Randall J."/>
        </authorList>
    </citation>
    <scope>NUCLEOTIDE SEQUENCE [LARGE SCALE GENOMIC DNA]</scope>
    <source>
        <strain evidence="3">PBTS2</strain>
    </source>
</reference>
<dbReference type="RefSeq" id="WP_027496829.1">
    <property type="nucleotide sequence ID" value="NZ_CP015220.1"/>
</dbReference>
<evidence type="ECO:0000313" key="3">
    <source>
        <dbReference type="Proteomes" id="UP000076038"/>
    </source>
</evidence>
<name>A0A143QQJ9_RHOFA</name>
<dbReference type="AlphaFoldDB" id="A0A143QQJ9"/>
<keyword evidence="1" id="KW-0472">Membrane</keyword>
<accession>A0A143QQJ9</accession>
<organism evidence="2 3">
    <name type="scientific">Rhodococcoides fascians</name>
    <name type="common">Rhodococcus fascians</name>
    <dbReference type="NCBI Taxonomy" id="1828"/>
    <lineage>
        <taxon>Bacteria</taxon>
        <taxon>Bacillati</taxon>
        <taxon>Actinomycetota</taxon>
        <taxon>Actinomycetes</taxon>
        <taxon>Mycobacteriales</taxon>
        <taxon>Nocardiaceae</taxon>
        <taxon>Rhodococcoides</taxon>
    </lineage>
</organism>
<feature type="transmembrane region" description="Helical" evidence="1">
    <location>
        <begin position="27"/>
        <end position="46"/>
    </location>
</feature>
<evidence type="ECO:0000313" key="2">
    <source>
        <dbReference type="EMBL" id="AMY25018.1"/>
    </source>
</evidence>
<sequence length="57" mass="6382">MFWKILGFIVLVWIALALLGSIIKGLFWLVVAGAIVFGLVWLYKAISSGHDRSSLKY</sequence>
<dbReference type="GeneID" id="93553891"/>